<proteinExistence type="predicted"/>
<reference evidence="1" key="1">
    <citation type="submission" date="2018-05" db="EMBL/GenBank/DDBJ databases">
        <authorList>
            <person name="Lanie J.A."/>
            <person name="Ng W.-L."/>
            <person name="Kazmierczak K.M."/>
            <person name="Andrzejewski T.M."/>
            <person name="Davidsen T.M."/>
            <person name="Wayne K.J."/>
            <person name="Tettelin H."/>
            <person name="Glass J.I."/>
            <person name="Rusch D."/>
            <person name="Podicherti R."/>
            <person name="Tsui H.-C.T."/>
            <person name="Winkler M.E."/>
        </authorList>
    </citation>
    <scope>NUCLEOTIDE SEQUENCE</scope>
</reference>
<protein>
    <submittedName>
        <fullName evidence="1">Uncharacterized protein</fullName>
    </submittedName>
</protein>
<dbReference type="EMBL" id="UINC01061715">
    <property type="protein sequence ID" value="SVB87583.1"/>
    <property type="molecule type" value="Genomic_DNA"/>
</dbReference>
<organism evidence="1">
    <name type="scientific">marine metagenome</name>
    <dbReference type="NCBI Taxonomy" id="408172"/>
    <lineage>
        <taxon>unclassified sequences</taxon>
        <taxon>metagenomes</taxon>
        <taxon>ecological metagenomes</taxon>
    </lineage>
</organism>
<sequence length="46" mass="5112">DDAIAGNIRGNSISSVRSAFGRLMVLMICRFFKLNISIALKKEIKN</sequence>
<dbReference type="AlphaFoldDB" id="A0A382HLP1"/>
<evidence type="ECO:0000313" key="1">
    <source>
        <dbReference type="EMBL" id="SVB87583.1"/>
    </source>
</evidence>
<feature type="non-terminal residue" evidence="1">
    <location>
        <position position="1"/>
    </location>
</feature>
<name>A0A382HLP1_9ZZZZ</name>
<gene>
    <name evidence="1" type="ORF">METZ01_LOCUS240437</name>
</gene>
<accession>A0A382HLP1</accession>